<evidence type="ECO:0000313" key="3">
    <source>
        <dbReference type="WBParaSite" id="TREG1_122210.2"/>
    </source>
</evidence>
<accession>A0AA85IV72</accession>
<evidence type="ECO:0000313" key="2">
    <source>
        <dbReference type="WBParaSite" id="TREG1_122210.1"/>
    </source>
</evidence>
<sequence length="438" mass="49937">MTPAYPTKDTTLNNKLGGIIYKSLKNIHHQFEYESLENEQLHIKSKYGLLLDKHYLPKGDNPFINLTKAWCTVAGCTAAYTYKTIGQDFSEPMKIWLANAANCTILFSLLAEFTDVQQSTHQQNKKILPSSALSSSSLPDGNWSYGSWSLDNLLSVNEMKAIIKPEMSDICVAVMIAGVINYYQEGCLLPKTLTKYADDLIKSTEMDQYGITHIRDKLQIMAITSSWISKINIFNEMQKIDANRKSNLRNIKTLGLTSITLTSDMIESLRTAPAGWKCTSIAFNIASKLVQSSECFYFMAGLNELVELVKLWQKLKQNPILYHIAGKVLTNTQENIFVDNGRNLLGRLITYLKYTEPQSELFTSKYLKSNDQTLERIYADYSENWENIVKAFHHCTDKIIKHSSNLTQQLKALHLIPETFKLNENAIRMCREMFRDNA</sequence>
<reference evidence="1" key="1">
    <citation type="submission" date="2022-06" db="EMBL/GenBank/DDBJ databases">
        <authorList>
            <person name="Berger JAMES D."/>
            <person name="Berger JAMES D."/>
        </authorList>
    </citation>
    <scope>NUCLEOTIDE SEQUENCE [LARGE SCALE GENOMIC DNA]</scope>
</reference>
<proteinExistence type="predicted"/>
<keyword evidence="1" id="KW-1185">Reference proteome</keyword>
<evidence type="ECO:0000313" key="4">
    <source>
        <dbReference type="WBParaSite" id="TREG1_122210.4"/>
    </source>
</evidence>
<name>A0AA85IV72_TRIRE</name>
<dbReference type="WBParaSite" id="TREG1_122210.3">
    <property type="protein sequence ID" value="TREG1_122210.3"/>
    <property type="gene ID" value="TREG1_122210"/>
</dbReference>
<dbReference type="Proteomes" id="UP000050795">
    <property type="component" value="Unassembled WGS sequence"/>
</dbReference>
<dbReference type="WBParaSite" id="TREG1_122210.2">
    <property type="protein sequence ID" value="TREG1_122210.2"/>
    <property type="gene ID" value="TREG1_122210"/>
</dbReference>
<organism evidence="1 4">
    <name type="scientific">Trichobilharzia regenti</name>
    <name type="common">Nasal bird schistosome</name>
    <dbReference type="NCBI Taxonomy" id="157069"/>
    <lineage>
        <taxon>Eukaryota</taxon>
        <taxon>Metazoa</taxon>
        <taxon>Spiralia</taxon>
        <taxon>Lophotrochozoa</taxon>
        <taxon>Platyhelminthes</taxon>
        <taxon>Trematoda</taxon>
        <taxon>Digenea</taxon>
        <taxon>Strigeidida</taxon>
        <taxon>Schistosomatoidea</taxon>
        <taxon>Schistosomatidae</taxon>
        <taxon>Trichobilharzia</taxon>
    </lineage>
</organism>
<dbReference type="AlphaFoldDB" id="A0AA85IV72"/>
<evidence type="ECO:0000313" key="1">
    <source>
        <dbReference type="Proteomes" id="UP000050795"/>
    </source>
</evidence>
<dbReference type="WBParaSite" id="TREG1_122210.4">
    <property type="protein sequence ID" value="TREG1_122210.4"/>
    <property type="gene ID" value="TREG1_122210"/>
</dbReference>
<dbReference type="WBParaSite" id="TREG1_122210.1">
    <property type="protein sequence ID" value="TREG1_122210.1"/>
    <property type="gene ID" value="TREG1_122210"/>
</dbReference>
<reference evidence="2 3" key="2">
    <citation type="submission" date="2023-11" db="UniProtKB">
        <authorList>
            <consortium name="WormBaseParasite"/>
        </authorList>
    </citation>
    <scope>IDENTIFICATION</scope>
</reference>
<protein>
    <submittedName>
        <fullName evidence="2 3">ADP-ribosylglycohydrolase family protein</fullName>
    </submittedName>
</protein>